<name>A0ABW1JMN3_9NOCA</name>
<keyword evidence="2" id="KW-1133">Transmembrane helix</keyword>
<reference evidence="4" key="1">
    <citation type="journal article" date="2019" name="Int. J. Syst. Evol. Microbiol.">
        <title>The Global Catalogue of Microorganisms (GCM) 10K type strain sequencing project: providing services to taxonomists for standard genome sequencing and annotation.</title>
        <authorList>
            <consortium name="The Broad Institute Genomics Platform"/>
            <consortium name="The Broad Institute Genome Sequencing Center for Infectious Disease"/>
            <person name="Wu L."/>
            <person name="Ma J."/>
        </authorList>
    </citation>
    <scope>NUCLEOTIDE SEQUENCE [LARGE SCALE GENOMIC DNA]</scope>
    <source>
        <strain evidence="4">CCUG 36956</strain>
    </source>
</reference>
<evidence type="ECO:0000313" key="3">
    <source>
        <dbReference type="EMBL" id="MFC6010460.1"/>
    </source>
</evidence>
<comment type="caution">
    <text evidence="3">The sequence shown here is derived from an EMBL/GenBank/DDBJ whole genome shotgun (WGS) entry which is preliminary data.</text>
</comment>
<protein>
    <recommendedName>
        <fullName evidence="5">UsfY protein</fullName>
    </recommendedName>
</protein>
<sequence length="100" mass="10599">MQREPDQNEGEFPDHARTTRSHAGEGLEDGYNFPGIVLCALGIIALGLFLTAVGYGFGGWAVIAGISTVVLLGAGAGWLLLEHRRVKAKEGLGLTDQRGH</sequence>
<evidence type="ECO:0008006" key="5">
    <source>
        <dbReference type="Google" id="ProtNLM"/>
    </source>
</evidence>
<gene>
    <name evidence="3" type="ORF">ACFP3H_05310</name>
</gene>
<dbReference type="Proteomes" id="UP001596223">
    <property type="component" value="Unassembled WGS sequence"/>
</dbReference>
<keyword evidence="2" id="KW-0472">Membrane</keyword>
<keyword evidence="2" id="KW-0812">Transmembrane</keyword>
<dbReference type="RefSeq" id="WP_378600408.1">
    <property type="nucleotide sequence ID" value="NZ_JBHSQN010000002.1"/>
</dbReference>
<feature type="transmembrane region" description="Helical" evidence="2">
    <location>
        <begin position="30"/>
        <end position="53"/>
    </location>
</feature>
<feature type="transmembrane region" description="Helical" evidence="2">
    <location>
        <begin position="59"/>
        <end position="81"/>
    </location>
</feature>
<evidence type="ECO:0000313" key="4">
    <source>
        <dbReference type="Proteomes" id="UP001596223"/>
    </source>
</evidence>
<evidence type="ECO:0000256" key="2">
    <source>
        <dbReference type="SAM" id="Phobius"/>
    </source>
</evidence>
<dbReference type="EMBL" id="JBHSQN010000002">
    <property type="protein sequence ID" value="MFC6010460.1"/>
    <property type="molecule type" value="Genomic_DNA"/>
</dbReference>
<keyword evidence="4" id="KW-1185">Reference proteome</keyword>
<feature type="region of interest" description="Disordered" evidence="1">
    <location>
        <begin position="1"/>
        <end position="24"/>
    </location>
</feature>
<proteinExistence type="predicted"/>
<accession>A0ABW1JMN3</accession>
<organism evidence="3 4">
    <name type="scientific">Nocardia lasii</name>
    <dbReference type="NCBI Taxonomy" id="1616107"/>
    <lineage>
        <taxon>Bacteria</taxon>
        <taxon>Bacillati</taxon>
        <taxon>Actinomycetota</taxon>
        <taxon>Actinomycetes</taxon>
        <taxon>Mycobacteriales</taxon>
        <taxon>Nocardiaceae</taxon>
        <taxon>Nocardia</taxon>
    </lineage>
</organism>
<evidence type="ECO:0000256" key="1">
    <source>
        <dbReference type="SAM" id="MobiDB-lite"/>
    </source>
</evidence>